<dbReference type="EMBL" id="LQYI01000021">
    <property type="protein sequence ID" value="KYC72285.1"/>
    <property type="molecule type" value="Genomic_DNA"/>
</dbReference>
<dbReference type="PATRIC" id="fig|1398.25.peg.1494"/>
<accession>A0A150KHI7</accession>
<dbReference type="RefSeq" id="WP_061574364.1">
    <property type="nucleotide sequence ID" value="NZ_LQYI01000021.1"/>
</dbReference>
<dbReference type="AlphaFoldDB" id="A0A150KHI7"/>
<evidence type="ECO:0000313" key="1">
    <source>
        <dbReference type="EMBL" id="KYC72285.1"/>
    </source>
</evidence>
<proteinExistence type="predicted"/>
<sequence>MMKIVITSINFNYKNGYDGDYTSVNLYFNSVGSTFNISGFIEVTNDEYASAAGDTSKLEDLVKKKVEANIKDTTATTTAG</sequence>
<gene>
    <name evidence="1" type="ORF">B4099_3647</name>
</gene>
<organism evidence="1 2">
    <name type="scientific">Heyndrickxia coagulans</name>
    <name type="common">Weizmannia coagulans</name>
    <dbReference type="NCBI Taxonomy" id="1398"/>
    <lineage>
        <taxon>Bacteria</taxon>
        <taxon>Bacillati</taxon>
        <taxon>Bacillota</taxon>
        <taxon>Bacilli</taxon>
        <taxon>Bacillales</taxon>
        <taxon>Bacillaceae</taxon>
        <taxon>Heyndrickxia</taxon>
    </lineage>
</organism>
<protein>
    <submittedName>
        <fullName evidence="1">Uncharacterized protein</fullName>
    </submittedName>
</protein>
<evidence type="ECO:0000313" key="2">
    <source>
        <dbReference type="Proteomes" id="UP000075304"/>
    </source>
</evidence>
<reference evidence="1 2" key="1">
    <citation type="submission" date="2016-01" db="EMBL/GenBank/DDBJ databases">
        <title>Genome Sequences of Twelve Sporeforming Bacillus Species Isolated from Foods.</title>
        <authorList>
            <person name="Berendsen E.M."/>
            <person name="Wells-Bennik M.H."/>
            <person name="Krawcyk A.O."/>
            <person name="De Jong A."/>
            <person name="Holsappel S."/>
            <person name="Eijlander R.T."/>
            <person name="Kuipers O.P."/>
        </authorList>
    </citation>
    <scope>NUCLEOTIDE SEQUENCE [LARGE SCALE GENOMIC DNA]</scope>
    <source>
        <strain evidence="1 2">B4099</strain>
    </source>
</reference>
<dbReference type="Proteomes" id="UP000075304">
    <property type="component" value="Unassembled WGS sequence"/>
</dbReference>
<name>A0A150KHI7_HEYCO</name>
<comment type="caution">
    <text evidence="1">The sequence shown here is derived from an EMBL/GenBank/DDBJ whole genome shotgun (WGS) entry which is preliminary data.</text>
</comment>